<dbReference type="OrthoDB" id="7936313at2759"/>
<protein>
    <submittedName>
        <fullName evidence="1">Uncharacterized protein</fullName>
    </submittedName>
</protein>
<organism evidence="1 2">
    <name type="scientific">Melipona quadrifasciata</name>
    <dbReference type="NCBI Taxonomy" id="166423"/>
    <lineage>
        <taxon>Eukaryota</taxon>
        <taxon>Metazoa</taxon>
        <taxon>Ecdysozoa</taxon>
        <taxon>Arthropoda</taxon>
        <taxon>Hexapoda</taxon>
        <taxon>Insecta</taxon>
        <taxon>Pterygota</taxon>
        <taxon>Neoptera</taxon>
        <taxon>Endopterygota</taxon>
        <taxon>Hymenoptera</taxon>
        <taxon>Apocrita</taxon>
        <taxon>Aculeata</taxon>
        <taxon>Apoidea</taxon>
        <taxon>Anthophila</taxon>
        <taxon>Apidae</taxon>
        <taxon>Melipona</taxon>
    </lineage>
</organism>
<evidence type="ECO:0000313" key="2">
    <source>
        <dbReference type="Proteomes" id="UP000053105"/>
    </source>
</evidence>
<sequence>MDKIEEVMTIAAISVTTFKHKQSTIIVFAQSSKDIPGIGSMVYEFKETSVDTIQFLETSDPFSVHHYRHMEFNFILLINKNTPSSLHWWDGWSLLYSSLYSYFRFMEKSFF</sequence>
<proteinExistence type="predicted"/>
<evidence type="ECO:0000313" key="1">
    <source>
        <dbReference type="EMBL" id="KOX74176.1"/>
    </source>
</evidence>
<dbReference type="EMBL" id="KQ435793">
    <property type="protein sequence ID" value="KOX74176.1"/>
    <property type="molecule type" value="Genomic_DNA"/>
</dbReference>
<dbReference type="AlphaFoldDB" id="A0A0M9A107"/>
<dbReference type="STRING" id="166423.A0A0M9A107"/>
<reference evidence="1 2" key="1">
    <citation type="submission" date="2015-07" db="EMBL/GenBank/DDBJ databases">
        <title>The genome of Melipona quadrifasciata.</title>
        <authorList>
            <person name="Pan H."/>
            <person name="Kapheim K."/>
        </authorList>
    </citation>
    <scope>NUCLEOTIDE SEQUENCE [LARGE SCALE GENOMIC DNA]</scope>
    <source>
        <strain evidence="1">0111107301</strain>
        <tissue evidence="1">Whole body</tissue>
    </source>
</reference>
<keyword evidence="2" id="KW-1185">Reference proteome</keyword>
<gene>
    <name evidence="1" type="ORF">WN51_13526</name>
</gene>
<accession>A0A0M9A107</accession>
<dbReference type="Proteomes" id="UP000053105">
    <property type="component" value="Unassembled WGS sequence"/>
</dbReference>
<name>A0A0M9A107_9HYME</name>